<feature type="compositionally biased region" description="Basic and acidic residues" evidence="14">
    <location>
        <begin position="455"/>
        <end position="465"/>
    </location>
</feature>
<comment type="function">
    <text evidence="13">Telomerase is a ribonucleoprotein enzyme essential for the replication of chromosome termini in most eukaryotes. It elongates telomeres. It is a reverse transcriptase that adds simple sequence repeats to chromosome ends by copying a template sequence within the RNA component of the enzyme.</text>
</comment>
<dbReference type="PROSITE" id="PS50878">
    <property type="entry name" value="RT_POL"/>
    <property type="match status" value="1"/>
</dbReference>
<evidence type="ECO:0000256" key="10">
    <source>
        <dbReference type="ARBA" id="ARBA00022918"/>
    </source>
</evidence>
<dbReference type="PANTHER" id="PTHR12066">
    <property type="entry name" value="TELOMERASE REVERSE TRANSCRIPTASE"/>
    <property type="match status" value="1"/>
</dbReference>
<dbReference type="AlphaFoldDB" id="S3D847"/>
<feature type="compositionally biased region" description="Basic residues" evidence="14">
    <location>
        <begin position="1"/>
        <end position="11"/>
    </location>
</feature>
<comment type="similarity">
    <text evidence="1 13">Belongs to the reverse transcriptase family. Telomerase subfamily.</text>
</comment>
<keyword evidence="9 13" id="KW-0779">Telomere</keyword>
<dbReference type="PRINTS" id="PR01365">
    <property type="entry name" value="TELOMERASERT"/>
</dbReference>
<keyword evidence="6 13" id="KW-0548">Nucleotidyltransferase</keyword>
<dbReference type="GeneID" id="19464032"/>
<evidence type="ECO:0000256" key="7">
    <source>
        <dbReference type="ARBA" id="ARBA00022723"/>
    </source>
</evidence>
<dbReference type="SUPFAM" id="SSF56672">
    <property type="entry name" value="DNA/RNA polymerases"/>
    <property type="match status" value="1"/>
</dbReference>
<keyword evidence="4 13" id="KW-0158">Chromosome</keyword>
<proteinExistence type="inferred from homology"/>
<evidence type="ECO:0000256" key="9">
    <source>
        <dbReference type="ARBA" id="ARBA00022895"/>
    </source>
</evidence>
<comment type="subcellular location">
    <subcellularLocation>
        <location evidence="13">Nucleus</location>
    </subcellularLocation>
    <subcellularLocation>
        <location evidence="13">Chromosome</location>
        <location evidence="13">Telomere</location>
    </subcellularLocation>
</comment>
<dbReference type="Gene3D" id="3.30.70.2630">
    <property type="match status" value="1"/>
</dbReference>
<reference evidence="16 17" key="1">
    <citation type="journal article" date="2013" name="BMC Genomics">
        <title>Genomics-driven discovery of the pneumocandin biosynthetic gene cluster in the fungus Glarea lozoyensis.</title>
        <authorList>
            <person name="Chen L."/>
            <person name="Yue Q."/>
            <person name="Zhang X."/>
            <person name="Xiang M."/>
            <person name="Wang C."/>
            <person name="Li S."/>
            <person name="Che Y."/>
            <person name="Ortiz-Lopez F.J."/>
            <person name="Bills G.F."/>
            <person name="Liu X."/>
            <person name="An Z."/>
        </authorList>
    </citation>
    <scope>NUCLEOTIDE SEQUENCE [LARGE SCALE GENOMIC DNA]</scope>
    <source>
        <strain evidence="17">ATCC 20868 / MF5171</strain>
    </source>
</reference>
<accession>S3D847</accession>
<evidence type="ECO:0000259" key="15">
    <source>
        <dbReference type="PROSITE" id="PS50878"/>
    </source>
</evidence>
<dbReference type="GO" id="GO:0070034">
    <property type="term" value="F:telomerase RNA binding"/>
    <property type="evidence" value="ECO:0007669"/>
    <property type="project" value="TreeGrafter"/>
</dbReference>
<sequence length="1003" mass="113804">MAGKRKRKRPNKSLGLGSSEKRQKISNPTKTIASRDSVVKQALLSQFYPEVLTLREYLLSRLPTTSKIRRKKVLYVGTVKDSEACANSSLSTFLDRTLVGATKSKDAKREDRWRHWAAFSQRVDDSISTLIDLNSIGKFSQSDIVDFAIWLLFSRGNTISGRVQHLLCQGYQRDANSRMMNRAENAPNNHVSTIKSDPWPQVLLLMGNEGEKMMLDLLLDCGLFVEVTNGCETYHQLSGLPLNDLQTLPESTGGKAGSPLEAVSRPASAVEHSPSNINFVRSRMLYARASLNAQGGVRFGFRHILASNHQLKEQRSAPPPTQTDPSTIHIMMYLFPRQFGLHNAFTGKVDHRQTVQPFKDYTLREDEINEKYPQERQRKIPKRLRGMAVGLVQKLQIQHQRCAYKKLLEYYCPVISSTPRFPLPPTLDHVAKDSSTLLRTQNTIASTRSPLKKSRSMDNSKEDTSKAPSMMSHATPSSMVSAFCRSVLSTLIPRRFWGAGETQKSNEKIFLRNVHRFIELRRFESLSLHEVAQGIQISSIEWLQSPNCVNNKSSKSDTKKKLEIFLEFLYYFFDSLLIPLIRANFHVTESNVHKYRMFYYRHDVWRSLVEPAIATLKITMFEEVELEKARKLLNSRKLGFSQVRLLPKETGVRPIVNLKRRPVKPGSKLLGSSINTILAPVYNAFTYEKSLDPTRFGATLFSVGDLYTRLKAFQTKISNSSKPLYFVKVDVKAAFDTIPQASVIELMSSLSSKPAYRISKHVEIKPGENYREDLPGKRKAKPMRKWAALARGAKDPMTFEDTLKNNLAVGKKNTIFVDNIINQYRSADDLLDLLSEHVTRNMVKIGKKFYRQKEGIPQGSVLSSLLCNYFYADLEAQHLGFLNENDSLLLRLIDDFLLITTSHTQARLFLQKMHDGVPAYGVQVNPAKTLVNFEATVNNQKVARLVGTRAFPYCGAFIDTKSLDISRDRERRKDIGMLMSLVLLRGLGELVANCYSGRGFFDD</sequence>
<keyword evidence="7 13" id="KW-0479">Metal-binding</keyword>
<evidence type="ECO:0000313" key="16">
    <source>
        <dbReference type="EMBL" id="EPE28186.1"/>
    </source>
</evidence>
<dbReference type="STRING" id="1116229.S3D847"/>
<dbReference type="PANTHER" id="PTHR12066:SF0">
    <property type="entry name" value="TELOMERASE REVERSE TRANSCRIPTASE"/>
    <property type="match status" value="1"/>
</dbReference>
<keyword evidence="11 13" id="KW-0539">Nucleus</keyword>
<dbReference type="EC" id="2.7.7.49" evidence="2 13"/>
<dbReference type="OMA" id="FDTIPQE"/>
<dbReference type="GO" id="GO:0007004">
    <property type="term" value="P:telomere maintenance via telomerase"/>
    <property type="evidence" value="ECO:0007669"/>
    <property type="project" value="TreeGrafter"/>
</dbReference>
<evidence type="ECO:0000256" key="12">
    <source>
        <dbReference type="ARBA" id="ARBA00048173"/>
    </source>
</evidence>
<dbReference type="Pfam" id="PF00078">
    <property type="entry name" value="RVT_1"/>
    <property type="match status" value="1"/>
</dbReference>
<comment type="catalytic activity">
    <reaction evidence="12 13">
        <text>DNA(n) + a 2'-deoxyribonucleoside 5'-triphosphate = DNA(n+1) + diphosphate</text>
        <dbReference type="Rhea" id="RHEA:22508"/>
        <dbReference type="Rhea" id="RHEA-COMP:17339"/>
        <dbReference type="Rhea" id="RHEA-COMP:17340"/>
        <dbReference type="ChEBI" id="CHEBI:33019"/>
        <dbReference type="ChEBI" id="CHEBI:61560"/>
        <dbReference type="ChEBI" id="CHEBI:173112"/>
        <dbReference type="EC" id="2.7.7.49"/>
    </reaction>
</comment>
<dbReference type="InterPro" id="IPR003545">
    <property type="entry name" value="Telomerase_RT"/>
</dbReference>
<evidence type="ECO:0000256" key="3">
    <source>
        <dbReference type="ARBA" id="ARBA00016182"/>
    </source>
</evidence>
<dbReference type="GO" id="GO:0000333">
    <property type="term" value="C:telomerase catalytic core complex"/>
    <property type="evidence" value="ECO:0007669"/>
    <property type="project" value="TreeGrafter"/>
</dbReference>
<dbReference type="RefSeq" id="XP_008085545.1">
    <property type="nucleotide sequence ID" value="XM_008087354.1"/>
</dbReference>
<dbReference type="GO" id="GO:0046872">
    <property type="term" value="F:metal ion binding"/>
    <property type="evidence" value="ECO:0007669"/>
    <property type="project" value="UniProtKB-KW"/>
</dbReference>
<evidence type="ECO:0000256" key="1">
    <source>
        <dbReference type="ARBA" id="ARBA00008001"/>
    </source>
</evidence>
<feature type="region of interest" description="Disordered" evidence="14">
    <location>
        <begin position="441"/>
        <end position="473"/>
    </location>
</feature>
<dbReference type="CDD" id="cd01648">
    <property type="entry name" value="TERT"/>
    <property type="match status" value="1"/>
</dbReference>
<evidence type="ECO:0000256" key="5">
    <source>
        <dbReference type="ARBA" id="ARBA00022679"/>
    </source>
</evidence>
<gene>
    <name evidence="16" type="ORF">GLAREA_04977</name>
</gene>
<dbReference type="GO" id="GO:0000781">
    <property type="term" value="C:chromosome, telomeric region"/>
    <property type="evidence" value="ECO:0007669"/>
    <property type="project" value="UniProtKB-SubCell"/>
</dbReference>
<keyword evidence="10 13" id="KW-0695">RNA-directed DNA polymerase</keyword>
<dbReference type="InterPro" id="IPR000477">
    <property type="entry name" value="RT_dom"/>
</dbReference>
<dbReference type="GO" id="GO:0003720">
    <property type="term" value="F:telomerase activity"/>
    <property type="evidence" value="ECO:0007669"/>
    <property type="project" value="InterPro"/>
</dbReference>
<evidence type="ECO:0000256" key="13">
    <source>
        <dbReference type="RuleBase" id="RU365061"/>
    </source>
</evidence>
<dbReference type="Pfam" id="PF12009">
    <property type="entry name" value="Telomerase_RBD"/>
    <property type="match status" value="1"/>
</dbReference>
<evidence type="ECO:0000256" key="4">
    <source>
        <dbReference type="ARBA" id="ARBA00022454"/>
    </source>
</evidence>
<evidence type="ECO:0000256" key="14">
    <source>
        <dbReference type="SAM" id="MobiDB-lite"/>
    </source>
</evidence>
<organism evidence="16 17">
    <name type="scientific">Glarea lozoyensis (strain ATCC 20868 / MF5171)</name>
    <dbReference type="NCBI Taxonomy" id="1116229"/>
    <lineage>
        <taxon>Eukaryota</taxon>
        <taxon>Fungi</taxon>
        <taxon>Dikarya</taxon>
        <taxon>Ascomycota</taxon>
        <taxon>Pezizomycotina</taxon>
        <taxon>Leotiomycetes</taxon>
        <taxon>Helotiales</taxon>
        <taxon>Helotiaceae</taxon>
        <taxon>Glarea</taxon>
    </lineage>
</organism>
<dbReference type="Gene3D" id="1.10.132.70">
    <property type="match status" value="1"/>
</dbReference>
<name>S3D847_GLAL2</name>
<dbReference type="OrthoDB" id="289721at2759"/>
<keyword evidence="8 13" id="KW-0460">Magnesium</keyword>
<feature type="region of interest" description="Disordered" evidence="14">
    <location>
        <begin position="1"/>
        <end position="29"/>
    </location>
</feature>
<dbReference type="HOGENOM" id="CLU_001996_0_1_1"/>
<feature type="domain" description="Reverse transcriptase" evidence="15">
    <location>
        <begin position="627"/>
        <end position="958"/>
    </location>
</feature>
<dbReference type="GO" id="GO:0042162">
    <property type="term" value="F:telomeric DNA binding"/>
    <property type="evidence" value="ECO:0007669"/>
    <property type="project" value="TreeGrafter"/>
</dbReference>
<evidence type="ECO:0000256" key="2">
    <source>
        <dbReference type="ARBA" id="ARBA00012493"/>
    </source>
</evidence>
<evidence type="ECO:0000256" key="11">
    <source>
        <dbReference type="ARBA" id="ARBA00023242"/>
    </source>
</evidence>
<keyword evidence="5 13" id="KW-0808">Transferase</keyword>
<keyword evidence="17" id="KW-1185">Reference proteome</keyword>
<dbReference type="KEGG" id="glz:GLAREA_04977"/>
<dbReference type="InterPro" id="IPR021891">
    <property type="entry name" value="Telomerase_RBD"/>
</dbReference>
<protein>
    <recommendedName>
        <fullName evidence="3 13">Telomerase reverse transcriptase</fullName>
        <ecNumber evidence="2 13">2.7.7.49</ecNumber>
    </recommendedName>
    <alternativeName>
        <fullName evidence="13">Telomerase catalytic subunit</fullName>
    </alternativeName>
</protein>
<dbReference type="EMBL" id="KE145369">
    <property type="protein sequence ID" value="EPE28186.1"/>
    <property type="molecule type" value="Genomic_DNA"/>
</dbReference>
<dbReference type="InterPro" id="IPR043502">
    <property type="entry name" value="DNA/RNA_pol_sf"/>
</dbReference>
<dbReference type="Proteomes" id="UP000016922">
    <property type="component" value="Unassembled WGS sequence"/>
</dbReference>
<dbReference type="SMART" id="SM00975">
    <property type="entry name" value="Telomerase_RBD"/>
    <property type="match status" value="1"/>
</dbReference>
<evidence type="ECO:0000256" key="8">
    <source>
        <dbReference type="ARBA" id="ARBA00022842"/>
    </source>
</evidence>
<evidence type="ECO:0000313" key="17">
    <source>
        <dbReference type="Proteomes" id="UP000016922"/>
    </source>
</evidence>
<dbReference type="eggNOG" id="KOG1005">
    <property type="taxonomic scope" value="Eukaryota"/>
</dbReference>
<evidence type="ECO:0000256" key="6">
    <source>
        <dbReference type="ARBA" id="ARBA00022695"/>
    </source>
</evidence>